<evidence type="ECO:0000313" key="5">
    <source>
        <dbReference type="EMBL" id="DAF84796.1"/>
    </source>
</evidence>
<dbReference type="PANTHER" id="PTHR37829">
    <property type="entry name" value="PHAGE-LIKE ELEMENT PBSX PROTEIN XKDT"/>
    <property type="match status" value="1"/>
</dbReference>
<reference evidence="5" key="1">
    <citation type="journal article" date="2021" name="Proc. Natl. Acad. Sci. U.S.A.">
        <title>A Catalog of Tens of Thousands of Viruses from Human Metagenomes Reveals Hidden Associations with Chronic Diseases.</title>
        <authorList>
            <person name="Tisza M.J."/>
            <person name="Buck C.B."/>
        </authorList>
    </citation>
    <scope>NUCLEOTIDE SEQUENCE</scope>
    <source>
        <strain evidence="5">Ctm6w13</strain>
    </source>
</reference>
<proteinExistence type="inferred from homology"/>
<dbReference type="InterPro" id="IPR052399">
    <property type="entry name" value="Phage_Baseplate_Assmbl_Protein"/>
</dbReference>
<dbReference type="PANTHER" id="PTHR37829:SF3">
    <property type="entry name" value="PROTEIN JAYE-RELATED"/>
    <property type="match status" value="1"/>
</dbReference>
<feature type="domain" description="Baseplate J-like central" evidence="3">
    <location>
        <begin position="179"/>
        <end position="258"/>
    </location>
</feature>
<evidence type="ECO:0000256" key="1">
    <source>
        <dbReference type="ARBA" id="ARBA00038087"/>
    </source>
</evidence>
<feature type="domain" description="Baseplate protein J-like barrel" evidence="2">
    <location>
        <begin position="94"/>
        <end position="149"/>
    </location>
</feature>
<organism evidence="5">
    <name type="scientific">Myoviridae sp. ctm6w13</name>
    <dbReference type="NCBI Taxonomy" id="2825167"/>
    <lineage>
        <taxon>Viruses</taxon>
        <taxon>Duplodnaviria</taxon>
        <taxon>Heunggongvirae</taxon>
        <taxon>Uroviricota</taxon>
        <taxon>Caudoviricetes</taxon>
    </lineage>
</organism>
<evidence type="ECO:0000259" key="2">
    <source>
        <dbReference type="Pfam" id="PF04865"/>
    </source>
</evidence>
<dbReference type="Pfam" id="PF04865">
    <property type="entry name" value="Baseplate_J"/>
    <property type="match status" value="1"/>
</dbReference>
<dbReference type="Pfam" id="PF26078">
    <property type="entry name" value="Baseplate_J_M"/>
    <property type="match status" value="1"/>
</dbReference>
<evidence type="ECO:0000259" key="3">
    <source>
        <dbReference type="Pfam" id="PF26078"/>
    </source>
</evidence>
<comment type="similarity">
    <text evidence="1">Belongs to the Mu gp47/PBSX XkdT family.</text>
</comment>
<protein>
    <submittedName>
        <fullName evidence="5">Baseplate J like protein</fullName>
    </submittedName>
</protein>
<evidence type="ECO:0000259" key="4">
    <source>
        <dbReference type="Pfam" id="PF26079"/>
    </source>
</evidence>
<dbReference type="InterPro" id="IPR058531">
    <property type="entry name" value="Baseplate_J_M"/>
</dbReference>
<dbReference type="InterPro" id="IPR058530">
    <property type="entry name" value="Baseplate_J-like_C"/>
</dbReference>
<feature type="domain" description="Baseplate J-like C-terminal" evidence="4">
    <location>
        <begin position="267"/>
        <end position="363"/>
    </location>
</feature>
<accession>A0A8S5TRF6</accession>
<name>A0A8S5TRF6_9CAUD</name>
<dbReference type="EMBL" id="BK015909">
    <property type="protein sequence ID" value="DAF84796.1"/>
    <property type="molecule type" value="Genomic_DNA"/>
</dbReference>
<dbReference type="InterPro" id="IPR006949">
    <property type="entry name" value="Barrel_Baseplate_J-like"/>
</dbReference>
<dbReference type="Pfam" id="PF26079">
    <property type="entry name" value="Baseplate_J_C"/>
    <property type="match status" value="1"/>
</dbReference>
<sequence length="365" mass="39888">MYEKETQEAILARMLKNVPRDVDKREGSIIFDAAAPASIEFMLLYAELDYFLKNTFGDTAERTYLIQRARERGLKPKEATSAVVKGKFTPPMLNIPLGTRYSCGAANYAVTEKLTSGEYLLTCETVGTAGNLPAGRLVPIDYVEGLQTADLVEITIPGEPEEETEHFRARYLASFDSQAYGGNIADYRQKVNAIHGIGGVKVYPVWKGGGTVRIVFMTSDFKPPTAELVQKVQTAIDPETNHGEGIGIAPVGHTVTVEGAQNAAVKIGLHLSFAAGTSYANYKTQVEEAIDAYFAELNKAWQDTQHAEIDNVSNAGITIRISQIESRLLALTGIEDIQHTTLNDREENLMLDVDALAVRGEVQNG</sequence>